<keyword evidence="4" id="KW-1185">Reference proteome</keyword>
<dbReference type="PANTHER" id="PTHR41291">
    <property type="entry name" value="DNA ALKYLATION REPAIR PROTEIN"/>
    <property type="match status" value="1"/>
</dbReference>
<dbReference type="Proteomes" id="UP000013783">
    <property type="component" value="Unassembled WGS sequence"/>
</dbReference>
<evidence type="ECO:0008006" key="5">
    <source>
        <dbReference type="Google" id="ProtNLM"/>
    </source>
</evidence>
<dbReference type="OrthoDB" id="9775346at2"/>
<dbReference type="EMBL" id="AJAK01000010">
    <property type="protein sequence ID" value="EOH79330.1"/>
    <property type="molecule type" value="Genomic_DNA"/>
</dbReference>
<dbReference type="SUPFAM" id="SSF48371">
    <property type="entry name" value="ARM repeat"/>
    <property type="match status" value="1"/>
</dbReference>
<dbReference type="STRING" id="71451.RV07_GL001808"/>
<dbReference type="PANTHER" id="PTHR41291:SF1">
    <property type="entry name" value="DNA ALKYLATION REPAIR PROTEIN"/>
    <property type="match status" value="1"/>
</dbReference>
<dbReference type="AlphaFoldDB" id="R2R6T5"/>
<dbReference type="InterPro" id="IPR014825">
    <property type="entry name" value="DNA_alkylation"/>
</dbReference>
<dbReference type="Proteomes" id="UP000014148">
    <property type="component" value="Unassembled WGS sequence"/>
</dbReference>
<name>R2R6T5_9ENTE</name>
<evidence type="ECO:0000313" key="1">
    <source>
        <dbReference type="EMBL" id="EOH79330.1"/>
    </source>
</evidence>
<organism evidence="1 3">
    <name type="scientific">Enterococcus malodoratus ATCC 43197</name>
    <dbReference type="NCBI Taxonomy" id="1158601"/>
    <lineage>
        <taxon>Bacteria</taxon>
        <taxon>Bacillati</taxon>
        <taxon>Bacillota</taxon>
        <taxon>Bacilli</taxon>
        <taxon>Lactobacillales</taxon>
        <taxon>Enterococcaceae</taxon>
        <taxon>Enterococcus</taxon>
    </lineage>
</organism>
<dbReference type="CDD" id="cd06561">
    <property type="entry name" value="AlkD_like"/>
    <property type="match status" value="1"/>
</dbReference>
<dbReference type="eggNOG" id="COG4912">
    <property type="taxonomic scope" value="Bacteria"/>
</dbReference>
<dbReference type="RefSeq" id="WP_010740160.1">
    <property type="nucleotide sequence ID" value="NZ_KB946250.1"/>
</dbReference>
<evidence type="ECO:0000313" key="2">
    <source>
        <dbReference type="EMBL" id="EOT64911.1"/>
    </source>
</evidence>
<dbReference type="PATRIC" id="fig|1158601.3.peg.1274"/>
<dbReference type="Gene3D" id="1.25.10.90">
    <property type="match status" value="1"/>
</dbReference>
<dbReference type="EMBL" id="ASWA01000004">
    <property type="protein sequence ID" value="EOT64911.1"/>
    <property type="molecule type" value="Genomic_DNA"/>
</dbReference>
<comment type="caution">
    <text evidence="1">The sequence shown here is derived from an EMBL/GenBank/DDBJ whole genome shotgun (WGS) entry which is preliminary data.</text>
</comment>
<evidence type="ECO:0000313" key="3">
    <source>
        <dbReference type="Proteomes" id="UP000013783"/>
    </source>
</evidence>
<dbReference type="Pfam" id="PF08713">
    <property type="entry name" value="DNA_alkylation"/>
    <property type="match status" value="1"/>
</dbReference>
<sequence>MTIEEIVTLLKKFSSEKFKKNIIKLGIPAEHTIGVPTSDLRKLAKKIPKEKDFLIELWQTDYHECKILTVLALNPKDCTTEDINFFMDGIISWDLCDLFCKNILIKQADFDRFIQGWIDSKDLFYKRAAFSLIASTSTHASLSITEIKNYLDLIAIHSDDDRLLVKKAASWSLRELGKTNDEAKDLAIRTAEEMQKQDSKAKQWIAKDALKELILLVQAPGRSRLISSKSKMGKEV</sequence>
<accession>R2R6T5</accession>
<evidence type="ECO:0000313" key="4">
    <source>
        <dbReference type="Proteomes" id="UP000014148"/>
    </source>
</evidence>
<proteinExistence type="predicted"/>
<protein>
    <recommendedName>
        <fullName evidence="5">DNA alkylation repair protein</fullName>
    </recommendedName>
</protein>
<reference evidence="1 3" key="1">
    <citation type="submission" date="2013-02" db="EMBL/GenBank/DDBJ databases">
        <title>The Genome Sequence of Enterococcus malodoratus ATCC_43197.</title>
        <authorList>
            <consortium name="The Broad Institute Genome Sequencing Platform"/>
            <consortium name="The Broad Institute Genome Sequencing Center for Infectious Disease"/>
            <person name="Earl A.M."/>
            <person name="Gilmore M.S."/>
            <person name="Lebreton F."/>
            <person name="Walker B."/>
            <person name="Young S.K."/>
            <person name="Zeng Q."/>
            <person name="Gargeya S."/>
            <person name="Fitzgerald M."/>
            <person name="Haas B."/>
            <person name="Abouelleil A."/>
            <person name="Alvarado L."/>
            <person name="Arachchi H.M."/>
            <person name="Berlin A.M."/>
            <person name="Chapman S.B."/>
            <person name="Dewar J."/>
            <person name="Goldberg J."/>
            <person name="Griggs A."/>
            <person name="Gujja S."/>
            <person name="Hansen M."/>
            <person name="Howarth C."/>
            <person name="Imamovic A."/>
            <person name="Larimer J."/>
            <person name="McCowan C."/>
            <person name="Murphy C."/>
            <person name="Neiman D."/>
            <person name="Pearson M."/>
            <person name="Priest M."/>
            <person name="Roberts A."/>
            <person name="Saif S."/>
            <person name="Shea T."/>
            <person name="Sisk P."/>
            <person name="Sykes S."/>
            <person name="Wortman J."/>
            <person name="Nusbaum C."/>
            <person name="Birren B."/>
        </authorList>
    </citation>
    <scope>NUCLEOTIDE SEQUENCE [LARGE SCALE GENOMIC DNA]</scope>
    <source>
        <strain evidence="1 3">ATCC 43197</strain>
    </source>
</reference>
<dbReference type="InterPro" id="IPR016024">
    <property type="entry name" value="ARM-type_fold"/>
</dbReference>
<reference evidence="2 4" key="2">
    <citation type="submission" date="2013-03" db="EMBL/GenBank/DDBJ databases">
        <title>The Genome Sequence of Enterococcus malodoratus ATCC_43197 (PacBio/Illumina hybrid assembly).</title>
        <authorList>
            <consortium name="The Broad Institute Genomics Platform"/>
            <consortium name="The Broad Institute Genome Sequencing Center for Infectious Disease"/>
            <person name="Earl A."/>
            <person name="Russ C."/>
            <person name="Gilmore M."/>
            <person name="Surin D."/>
            <person name="Walker B."/>
            <person name="Young S."/>
            <person name="Zeng Q."/>
            <person name="Gargeya S."/>
            <person name="Fitzgerald M."/>
            <person name="Haas B."/>
            <person name="Abouelleil A."/>
            <person name="Allen A.W."/>
            <person name="Alvarado L."/>
            <person name="Arachchi H.M."/>
            <person name="Berlin A.M."/>
            <person name="Chapman S.B."/>
            <person name="Gainer-Dewar J."/>
            <person name="Goldberg J."/>
            <person name="Griggs A."/>
            <person name="Gujja S."/>
            <person name="Hansen M."/>
            <person name="Howarth C."/>
            <person name="Imamovic A."/>
            <person name="Ireland A."/>
            <person name="Larimer J."/>
            <person name="McCowan C."/>
            <person name="Murphy C."/>
            <person name="Pearson M."/>
            <person name="Poon T.W."/>
            <person name="Priest M."/>
            <person name="Roberts A."/>
            <person name="Saif S."/>
            <person name="Shea T."/>
            <person name="Sisk P."/>
            <person name="Sykes S."/>
            <person name="Wortman J."/>
            <person name="Nusbaum C."/>
            <person name="Birren B."/>
        </authorList>
    </citation>
    <scope>NUCLEOTIDE SEQUENCE [LARGE SCALE GENOMIC DNA]</scope>
    <source>
        <strain evidence="2 4">ATCC 43197</strain>
    </source>
</reference>
<gene>
    <name evidence="2" type="ORF">I585_04112</name>
    <name evidence="1" type="ORF">UAI_01308</name>
</gene>